<proteinExistence type="predicted"/>
<dbReference type="AlphaFoldDB" id="A0A1G9W5I2"/>
<dbReference type="RefSeq" id="WP_167330777.1">
    <property type="nucleotide sequence ID" value="NZ_CP048429.1"/>
</dbReference>
<protein>
    <submittedName>
        <fullName evidence="1">Uncharacterized protein</fullName>
    </submittedName>
</protein>
<dbReference type="EMBL" id="FNGM01000018">
    <property type="protein sequence ID" value="SDM79759.1"/>
    <property type="molecule type" value="Genomic_DNA"/>
</dbReference>
<sequence>MNTNEVSDTAFSTKQIVNSLHFSPGEKDVLNVILLEDQSYTLEEAREQLKSFLTKEVI</sequence>
<dbReference type="Proteomes" id="UP000182783">
    <property type="component" value="Unassembled WGS sequence"/>
</dbReference>
<evidence type="ECO:0000313" key="1">
    <source>
        <dbReference type="EMBL" id="SDM79759.1"/>
    </source>
</evidence>
<name>A0A1G9W5I2_9BACL</name>
<evidence type="ECO:0000313" key="2">
    <source>
        <dbReference type="Proteomes" id="UP000182783"/>
    </source>
</evidence>
<accession>A0A1G9W5I2</accession>
<reference evidence="1 2" key="1">
    <citation type="submission" date="2016-10" db="EMBL/GenBank/DDBJ databases">
        <authorList>
            <person name="de Groot N.N."/>
        </authorList>
    </citation>
    <scope>NUCLEOTIDE SEQUENCE [LARGE SCALE GENOMIC DNA]</scope>
    <source>
        <strain evidence="1 2">CGMCC 1.10239</strain>
    </source>
</reference>
<gene>
    <name evidence="1" type="ORF">SAMN05216191_118113</name>
</gene>
<organism evidence="1 2">
    <name type="scientific">Paenibacillus jilunlii</name>
    <dbReference type="NCBI Taxonomy" id="682956"/>
    <lineage>
        <taxon>Bacteria</taxon>
        <taxon>Bacillati</taxon>
        <taxon>Bacillota</taxon>
        <taxon>Bacilli</taxon>
        <taxon>Bacillales</taxon>
        <taxon>Paenibacillaceae</taxon>
        <taxon>Paenibacillus</taxon>
    </lineage>
</organism>